<organism evidence="2 3">
    <name type="scientific">Paraglaciecola hydrolytica</name>
    <dbReference type="NCBI Taxonomy" id="1799789"/>
    <lineage>
        <taxon>Bacteria</taxon>
        <taxon>Pseudomonadati</taxon>
        <taxon>Pseudomonadota</taxon>
        <taxon>Gammaproteobacteria</taxon>
        <taxon>Alteromonadales</taxon>
        <taxon>Alteromonadaceae</taxon>
        <taxon>Paraglaciecola</taxon>
    </lineage>
</organism>
<evidence type="ECO:0000259" key="1">
    <source>
        <dbReference type="Pfam" id="PF14238"/>
    </source>
</evidence>
<reference evidence="3" key="1">
    <citation type="submission" date="2016-02" db="EMBL/GenBank/DDBJ databases">
        <authorList>
            <person name="Schultz-Johansen M."/>
            <person name="Glaring M.A."/>
            <person name="Bech P.K."/>
            <person name="Stougaard P."/>
        </authorList>
    </citation>
    <scope>NUCLEOTIDE SEQUENCE [LARGE SCALE GENOMIC DNA]</scope>
    <source>
        <strain evidence="3">S66</strain>
    </source>
</reference>
<dbReference type="STRING" id="1799789.AX660_16645"/>
<dbReference type="OrthoDB" id="6384455at2"/>
<proteinExistence type="predicted"/>
<dbReference type="Pfam" id="PF14238">
    <property type="entry name" value="DUF4340"/>
    <property type="match status" value="1"/>
</dbReference>
<dbReference type="RefSeq" id="WP_068377865.1">
    <property type="nucleotide sequence ID" value="NZ_LSNE01000006.1"/>
</dbReference>
<comment type="caution">
    <text evidence="2">The sequence shown here is derived from an EMBL/GenBank/DDBJ whole genome shotgun (WGS) entry which is preliminary data.</text>
</comment>
<keyword evidence="3" id="KW-1185">Reference proteome</keyword>
<name>A0A136A0B9_9ALTE</name>
<dbReference type="EMBL" id="LSNE01000006">
    <property type="protein sequence ID" value="KXI28699.1"/>
    <property type="molecule type" value="Genomic_DNA"/>
</dbReference>
<dbReference type="AlphaFoldDB" id="A0A136A0B9"/>
<evidence type="ECO:0000313" key="2">
    <source>
        <dbReference type="EMBL" id="KXI28699.1"/>
    </source>
</evidence>
<evidence type="ECO:0000313" key="3">
    <source>
        <dbReference type="Proteomes" id="UP000070299"/>
    </source>
</evidence>
<accession>A0A136A0B9</accession>
<gene>
    <name evidence="2" type="ORF">AX660_16645</name>
</gene>
<dbReference type="InterPro" id="IPR025641">
    <property type="entry name" value="DUF4340"/>
</dbReference>
<dbReference type="Proteomes" id="UP000070299">
    <property type="component" value="Unassembled WGS sequence"/>
</dbReference>
<feature type="domain" description="DUF4340" evidence="1">
    <location>
        <begin position="77"/>
        <end position="250"/>
    </location>
</feature>
<sequence>MNKQLGLLVLIALLAVGGGVWLSHQSESKSSEVQLMFVDGSKKASKITAVSLQNSQGSLLQAELIDGQWMAKLAESGASYPLDKTALADFIQSLVQAKLQEAKTAKKENYHHLGVEAIDDVDSLATLVSITSSDAAKPWQILIGNKVNTGQGSYVRMPQVSQSWKVDQTINLPSSKFDWLKRPILSISKDDIESISRSDNKGWSIVTDDEAEFKLKAMPKGRELRYPGVVTALVSSILELDFEQLLALDDAQWQKAKVISKLTLKTKADEVIQLKVASLDNSYFIQFSSEQLNNYWLDWTYQVSSFNAQQLTKSLEDFLAELPKASDAKARADEIEEGDSPL</sequence>
<protein>
    <recommendedName>
        <fullName evidence="1">DUF4340 domain-containing protein</fullName>
    </recommendedName>
</protein>